<evidence type="ECO:0000256" key="2">
    <source>
        <dbReference type="ARBA" id="ARBA00023002"/>
    </source>
</evidence>
<dbReference type="PROSITE" id="PS00687">
    <property type="entry name" value="ALDEHYDE_DEHYDR_GLU"/>
    <property type="match status" value="1"/>
</dbReference>
<dbReference type="InterPro" id="IPR016161">
    <property type="entry name" value="Ald_DH/histidinol_DH"/>
</dbReference>
<name>A0A7I9V1I0_9ACTN</name>
<reference evidence="9" key="1">
    <citation type="submission" date="2019-06" db="EMBL/GenBank/DDBJ databases">
        <title>Gordonia isolated from sludge of a wastewater treatment plant.</title>
        <authorList>
            <person name="Tamura T."/>
            <person name="Aoyama K."/>
            <person name="Kang Y."/>
            <person name="Saito S."/>
            <person name="Akiyama N."/>
            <person name="Yazawa K."/>
            <person name="Gonoi T."/>
            <person name="Mikami Y."/>
        </authorList>
    </citation>
    <scope>NUCLEOTIDE SEQUENCE [LARGE SCALE GENOMIC DNA]</scope>
    <source>
        <strain evidence="9">NBRC 107697</strain>
    </source>
</reference>
<keyword evidence="2 6" id="KW-0560">Oxidoreductase</keyword>
<comment type="catalytic activity">
    <reaction evidence="4">
        <text>an aldehyde + NAD(+) + H2O = a carboxylate + NADH + 2 H(+)</text>
        <dbReference type="Rhea" id="RHEA:16185"/>
        <dbReference type="ChEBI" id="CHEBI:15377"/>
        <dbReference type="ChEBI" id="CHEBI:15378"/>
        <dbReference type="ChEBI" id="CHEBI:17478"/>
        <dbReference type="ChEBI" id="CHEBI:29067"/>
        <dbReference type="ChEBI" id="CHEBI:57540"/>
        <dbReference type="ChEBI" id="CHEBI:57945"/>
        <dbReference type="EC" id="1.2.1.3"/>
    </reaction>
</comment>
<protein>
    <recommendedName>
        <fullName evidence="3">aldehyde dehydrogenase (NAD(+))</fullName>
        <ecNumber evidence="3">1.2.1.3</ecNumber>
    </recommendedName>
</protein>
<proteinExistence type="inferred from homology"/>
<dbReference type="Pfam" id="PF00171">
    <property type="entry name" value="Aldedh"/>
    <property type="match status" value="1"/>
</dbReference>
<feature type="active site" evidence="5">
    <location>
        <position position="263"/>
    </location>
</feature>
<feature type="domain" description="Aldehyde dehydrogenase" evidence="7">
    <location>
        <begin position="26"/>
        <end position="487"/>
    </location>
</feature>
<dbReference type="Gene3D" id="3.40.309.10">
    <property type="entry name" value="Aldehyde Dehydrogenase, Chain A, domain 2"/>
    <property type="match status" value="1"/>
</dbReference>
<dbReference type="RefSeq" id="WP_161928371.1">
    <property type="nucleotide sequence ID" value="NZ_BJOU01000017.1"/>
</dbReference>
<dbReference type="PROSITE" id="PS00070">
    <property type="entry name" value="ALDEHYDE_DEHYDR_CYS"/>
    <property type="match status" value="1"/>
</dbReference>
<dbReference type="Proteomes" id="UP000444980">
    <property type="component" value="Unassembled WGS sequence"/>
</dbReference>
<dbReference type="PANTHER" id="PTHR42804">
    <property type="entry name" value="ALDEHYDE DEHYDROGENASE"/>
    <property type="match status" value="1"/>
</dbReference>
<dbReference type="GO" id="GO:0004029">
    <property type="term" value="F:aldehyde dehydrogenase (NAD+) activity"/>
    <property type="evidence" value="ECO:0007669"/>
    <property type="project" value="UniProtKB-EC"/>
</dbReference>
<evidence type="ECO:0000259" key="7">
    <source>
        <dbReference type="Pfam" id="PF00171"/>
    </source>
</evidence>
<keyword evidence="9" id="KW-1185">Reference proteome</keyword>
<dbReference type="AlphaFoldDB" id="A0A7I9V1I0"/>
<comment type="similarity">
    <text evidence="1 6">Belongs to the aldehyde dehydrogenase family.</text>
</comment>
<dbReference type="EMBL" id="BJOU01000017">
    <property type="protein sequence ID" value="GED99046.1"/>
    <property type="molecule type" value="Genomic_DNA"/>
</dbReference>
<dbReference type="InterPro" id="IPR016163">
    <property type="entry name" value="Ald_DH_C"/>
</dbReference>
<accession>A0A7I9V1I0</accession>
<dbReference type="InterPro" id="IPR016160">
    <property type="entry name" value="Ald_DH_CS_CYS"/>
</dbReference>
<dbReference type="PANTHER" id="PTHR42804:SF1">
    <property type="entry name" value="ALDEHYDE DEHYDROGENASE-RELATED"/>
    <property type="match status" value="1"/>
</dbReference>
<dbReference type="InterPro" id="IPR016162">
    <property type="entry name" value="Ald_DH_N"/>
</dbReference>
<dbReference type="Gene3D" id="3.40.605.10">
    <property type="entry name" value="Aldehyde Dehydrogenase, Chain A, domain 1"/>
    <property type="match status" value="1"/>
</dbReference>
<evidence type="ECO:0000313" key="8">
    <source>
        <dbReference type="EMBL" id="GED99046.1"/>
    </source>
</evidence>
<organism evidence="8 9">
    <name type="scientific">Gordonia crocea</name>
    <dbReference type="NCBI Taxonomy" id="589162"/>
    <lineage>
        <taxon>Bacteria</taxon>
        <taxon>Bacillati</taxon>
        <taxon>Actinomycetota</taxon>
        <taxon>Actinomycetes</taxon>
        <taxon>Mycobacteriales</taxon>
        <taxon>Gordoniaceae</taxon>
        <taxon>Gordonia</taxon>
    </lineage>
</organism>
<sequence>MTETTTAPDTLIGGGDQPNLYIGGKWVAPHSTARIDVISPATGEKVGSAPDGDATDVDTAVRAARAAFDSGVWRSKAPAERAAVLRRAAELINERTADITGLVSAEMGASVTDIATLQQLPGTGVLNGYADAADAYEWEEKRTGLFGETLVVREPVGVVGAIIAWNVPLFLICNKLGPALAAGCSVVLKPAPETPLDANLMAEIFTEAGVPEGVLSVVTGGLEAGQALVEHPDVDKITFTGSTAAGRKIAARCGELLKRCSLELGGKSAAIVLDDVDLPSAVHMLVFSGLLNNGQACVAQSRVLVPRSRHDEIVAAMVETAKTFNPGVPGNPEANLGPIITENQRAKVEGYIEKGKAEGATAVLDGGRPEGLDSGHFVAPTIFTGVTNDMTIAREEIFGPVLSVIAYDTVDEAIAIANDSDYGLAGSVWTSDIDRGVEIAKQVRTGTYGINWYAIDPASPFGGYKNSGIGRENGREGLESYLEHKSILMPMGYSSQS</sequence>
<evidence type="ECO:0000256" key="3">
    <source>
        <dbReference type="ARBA" id="ARBA00024226"/>
    </source>
</evidence>
<dbReference type="FunFam" id="3.40.605.10:FF:000007">
    <property type="entry name" value="NAD/NADP-dependent betaine aldehyde dehydrogenase"/>
    <property type="match status" value="1"/>
</dbReference>
<dbReference type="InterPro" id="IPR015590">
    <property type="entry name" value="Aldehyde_DH_dom"/>
</dbReference>
<evidence type="ECO:0000313" key="9">
    <source>
        <dbReference type="Proteomes" id="UP000444980"/>
    </source>
</evidence>
<dbReference type="OrthoDB" id="6882680at2"/>
<evidence type="ECO:0000256" key="1">
    <source>
        <dbReference type="ARBA" id="ARBA00009986"/>
    </source>
</evidence>
<dbReference type="CDD" id="cd07139">
    <property type="entry name" value="ALDH_AldA-Rv0768"/>
    <property type="match status" value="1"/>
</dbReference>
<comment type="caution">
    <text evidence="8">The sequence shown here is derived from an EMBL/GenBank/DDBJ whole genome shotgun (WGS) entry which is preliminary data.</text>
</comment>
<gene>
    <name evidence="8" type="ORF">nbrc107697_30850</name>
</gene>
<dbReference type="InterPro" id="IPR029510">
    <property type="entry name" value="Ald_DH_CS_GLU"/>
</dbReference>
<dbReference type="FunFam" id="3.40.309.10:FF:000009">
    <property type="entry name" value="Aldehyde dehydrogenase A"/>
    <property type="match status" value="1"/>
</dbReference>
<evidence type="ECO:0000256" key="5">
    <source>
        <dbReference type="PROSITE-ProRule" id="PRU10007"/>
    </source>
</evidence>
<evidence type="ECO:0000256" key="4">
    <source>
        <dbReference type="ARBA" id="ARBA00049194"/>
    </source>
</evidence>
<dbReference type="EC" id="1.2.1.3" evidence="3"/>
<dbReference type="SUPFAM" id="SSF53720">
    <property type="entry name" value="ALDH-like"/>
    <property type="match status" value="1"/>
</dbReference>
<evidence type="ECO:0000256" key="6">
    <source>
        <dbReference type="RuleBase" id="RU003345"/>
    </source>
</evidence>